<accession>A0A2U2BEE0</accession>
<dbReference type="Gene3D" id="2.10.70.100">
    <property type="match status" value="1"/>
</dbReference>
<evidence type="ECO:0000259" key="6">
    <source>
        <dbReference type="PROSITE" id="PS50109"/>
    </source>
</evidence>
<dbReference type="InterPro" id="IPR035965">
    <property type="entry name" value="PAS-like_dom_sf"/>
</dbReference>
<dbReference type="Pfam" id="PF00512">
    <property type="entry name" value="HisKA"/>
    <property type="match status" value="1"/>
</dbReference>
<dbReference type="GO" id="GO:0000155">
    <property type="term" value="F:phosphorelay sensor kinase activity"/>
    <property type="evidence" value="ECO:0007669"/>
    <property type="project" value="InterPro"/>
</dbReference>
<proteinExistence type="predicted"/>
<dbReference type="InterPro" id="IPR052162">
    <property type="entry name" value="Sensor_kinase/Photoreceptor"/>
</dbReference>
<evidence type="ECO:0000259" key="8">
    <source>
        <dbReference type="PROSITE" id="PS50113"/>
    </source>
</evidence>
<dbReference type="EMBL" id="QEWP01000001">
    <property type="protein sequence ID" value="PWE01440.1"/>
    <property type="molecule type" value="Genomic_DNA"/>
</dbReference>
<dbReference type="InterPro" id="IPR004358">
    <property type="entry name" value="Sig_transdc_His_kin-like_C"/>
</dbReference>
<dbReference type="CDD" id="cd00130">
    <property type="entry name" value="PAS"/>
    <property type="match status" value="2"/>
</dbReference>
<dbReference type="InterPro" id="IPR013655">
    <property type="entry name" value="PAS_fold_3"/>
</dbReference>
<reference evidence="9 10" key="1">
    <citation type="submission" date="2018-05" db="EMBL/GenBank/DDBJ databases">
        <title>Marinilabilia rubrum sp. nov., isolated from saltern sediment.</title>
        <authorList>
            <person name="Zhang R."/>
        </authorList>
    </citation>
    <scope>NUCLEOTIDE SEQUENCE [LARGE SCALE GENOMIC DNA]</scope>
    <source>
        <strain evidence="9 10">WTE16</strain>
    </source>
</reference>
<evidence type="ECO:0000256" key="2">
    <source>
        <dbReference type="ARBA" id="ARBA00012438"/>
    </source>
</evidence>
<evidence type="ECO:0000313" key="9">
    <source>
        <dbReference type="EMBL" id="PWE01440.1"/>
    </source>
</evidence>
<dbReference type="AlphaFoldDB" id="A0A2U2BEE0"/>
<comment type="caution">
    <text evidence="9">The sequence shown here is derived from an EMBL/GenBank/DDBJ whole genome shotgun (WGS) entry which is preliminary data.</text>
</comment>
<dbReference type="SMART" id="SM00091">
    <property type="entry name" value="PAS"/>
    <property type="match status" value="3"/>
</dbReference>
<dbReference type="Proteomes" id="UP000244956">
    <property type="component" value="Unassembled WGS sequence"/>
</dbReference>
<name>A0A2U2BEE0_9BACT</name>
<feature type="domain" description="Histidine kinase" evidence="6">
    <location>
        <begin position="527"/>
        <end position="745"/>
    </location>
</feature>
<dbReference type="Gene3D" id="3.30.565.10">
    <property type="entry name" value="Histidine kinase-like ATPase, C-terminal domain"/>
    <property type="match status" value="1"/>
</dbReference>
<dbReference type="SMART" id="SM00086">
    <property type="entry name" value="PAC"/>
    <property type="match status" value="3"/>
</dbReference>
<evidence type="ECO:0000256" key="4">
    <source>
        <dbReference type="ARBA" id="ARBA00022679"/>
    </source>
</evidence>
<dbReference type="SMART" id="SM00388">
    <property type="entry name" value="HisKA"/>
    <property type="match status" value="1"/>
</dbReference>
<dbReference type="SMART" id="SM00387">
    <property type="entry name" value="HATPase_c"/>
    <property type="match status" value="1"/>
</dbReference>
<sequence>MMYPMHIIFLLSTHEKTTDLISHYAVETGSLCFAISNSQQLITNLKYTKPDILIIDQDHIKEGLNVVYDKTIQDRPAFKTIIFNKNGIKHEPLKKDVIECKTLEEVFQNINNNLSPAHQITLDQQFYSEKNNILDSFLEALPEPAAISDLTKGRFIKVNSKFLEVTGFTKEEVINRSSLDINFWVNKEDRTFFIKQIKKDHTISPLRTHFYNKKKEVIDCHISATLFTDSSGQFVLSILDNTIRNKILEEKLFETQLIARVGSYTLDFKTGLWSSSRVLNQIFGISGDYKKTIDSWLKIVHPQWQQTMKKHLEERILNKKQEFDKQYKIVTINDKTEKWVHGRGSLIYNEDGALEKMVGTVIDITNYKNIEFKLEKKQKLLDNIIRTSPVGIVLSNKNGDIYYANKRGREILNLSLNEGIPIRYNAPEWQITDLDGGFYPEEELPFNLVKKHLKPVYGIKHAIQDSQGHRKVLSINAAPIDTEEEKFNGMIATIEDITLQVSYEKKMQDHNQTLQELVSVKNKFFSIIGHDLRSPIGSLKQLSNLLNSENETLNQDDRSNILRHIEIVSEEAFQLIENLLEWSRLERGLSKPKIKPVCSEDLINHAIDLHKSIANKKQVIIEKEIDSSHYIECDEEMTKTILRNLISNAIKFSFQGSVIKLITRDKNHYIEITVKDQGTGIPPNKQKNLFNHSFNKSNPGTNGETGTGLGLSLCKELTEIQGGDIYLKETSKNGSSMAFKLKKSTKHSKS</sequence>
<keyword evidence="10" id="KW-1185">Reference proteome</keyword>
<dbReference type="CDD" id="cd00075">
    <property type="entry name" value="HATPase"/>
    <property type="match status" value="1"/>
</dbReference>
<dbReference type="Pfam" id="PF02518">
    <property type="entry name" value="HATPase_c"/>
    <property type="match status" value="1"/>
</dbReference>
<dbReference type="InterPro" id="IPR003661">
    <property type="entry name" value="HisK_dim/P_dom"/>
</dbReference>
<dbReference type="InterPro" id="IPR005467">
    <property type="entry name" value="His_kinase_dom"/>
</dbReference>
<dbReference type="PROSITE" id="PS50109">
    <property type="entry name" value="HIS_KIN"/>
    <property type="match status" value="1"/>
</dbReference>
<dbReference type="PANTHER" id="PTHR43304:SF1">
    <property type="entry name" value="PAC DOMAIN-CONTAINING PROTEIN"/>
    <property type="match status" value="1"/>
</dbReference>
<evidence type="ECO:0000256" key="3">
    <source>
        <dbReference type="ARBA" id="ARBA00022553"/>
    </source>
</evidence>
<evidence type="ECO:0000256" key="1">
    <source>
        <dbReference type="ARBA" id="ARBA00000085"/>
    </source>
</evidence>
<dbReference type="Gene3D" id="1.10.287.130">
    <property type="match status" value="1"/>
</dbReference>
<organism evidence="9 10">
    <name type="scientific">Marinilabilia rubra</name>
    <dbReference type="NCBI Taxonomy" id="2162893"/>
    <lineage>
        <taxon>Bacteria</taxon>
        <taxon>Pseudomonadati</taxon>
        <taxon>Bacteroidota</taxon>
        <taxon>Bacteroidia</taxon>
        <taxon>Marinilabiliales</taxon>
        <taxon>Marinilabiliaceae</taxon>
        <taxon>Marinilabilia</taxon>
    </lineage>
</organism>
<dbReference type="SUPFAM" id="SSF47384">
    <property type="entry name" value="Homodimeric domain of signal transducing histidine kinase"/>
    <property type="match status" value="1"/>
</dbReference>
<dbReference type="SUPFAM" id="SSF55785">
    <property type="entry name" value="PYP-like sensor domain (PAS domain)"/>
    <property type="match status" value="3"/>
</dbReference>
<dbReference type="NCBIfam" id="TIGR00229">
    <property type="entry name" value="sensory_box"/>
    <property type="match status" value="1"/>
</dbReference>
<dbReference type="PANTHER" id="PTHR43304">
    <property type="entry name" value="PHYTOCHROME-LIKE PROTEIN CPH1"/>
    <property type="match status" value="1"/>
</dbReference>
<dbReference type="Pfam" id="PF08447">
    <property type="entry name" value="PAS_3"/>
    <property type="match status" value="1"/>
</dbReference>
<dbReference type="Gene3D" id="3.30.450.20">
    <property type="entry name" value="PAS domain"/>
    <property type="match status" value="3"/>
</dbReference>
<feature type="domain" description="PAS" evidence="7">
    <location>
        <begin position="130"/>
        <end position="199"/>
    </location>
</feature>
<dbReference type="InterPro" id="IPR000700">
    <property type="entry name" value="PAS-assoc_C"/>
</dbReference>
<dbReference type="SUPFAM" id="SSF55874">
    <property type="entry name" value="ATPase domain of HSP90 chaperone/DNA topoisomerase II/histidine kinase"/>
    <property type="match status" value="1"/>
</dbReference>
<evidence type="ECO:0000256" key="5">
    <source>
        <dbReference type="ARBA" id="ARBA00022777"/>
    </source>
</evidence>
<dbReference type="InterPro" id="IPR003594">
    <property type="entry name" value="HATPase_dom"/>
</dbReference>
<keyword evidence="3" id="KW-0597">Phosphoprotein</keyword>
<evidence type="ECO:0000313" key="10">
    <source>
        <dbReference type="Proteomes" id="UP000244956"/>
    </source>
</evidence>
<gene>
    <name evidence="9" type="ORF">DDZ16_02850</name>
</gene>
<dbReference type="PROSITE" id="PS50113">
    <property type="entry name" value="PAC"/>
    <property type="match status" value="1"/>
</dbReference>
<dbReference type="InterPro" id="IPR001610">
    <property type="entry name" value="PAC"/>
</dbReference>
<dbReference type="PROSITE" id="PS50112">
    <property type="entry name" value="PAS"/>
    <property type="match status" value="1"/>
</dbReference>
<dbReference type="InterPro" id="IPR000014">
    <property type="entry name" value="PAS"/>
</dbReference>
<evidence type="ECO:0000259" key="7">
    <source>
        <dbReference type="PROSITE" id="PS50112"/>
    </source>
</evidence>
<dbReference type="CDD" id="cd00082">
    <property type="entry name" value="HisKA"/>
    <property type="match status" value="1"/>
</dbReference>
<dbReference type="InterPro" id="IPR036890">
    <property type="entry name" value="HATPase_C_sf"/>
</dbReference>
<dbReference type="InterPro" id="IPR036097">
    <property type="entry name" value="HisK_dim/P_sf"/>
</dbReference>
<protein>
    <recommendedName>
        <fullName evidence="2">histidine kinase</fullName>
        <ecNumber evidence="2">2.7.13.3</ecNumber>
    </recommendedName>
</protein>
<comment type="catalytic activity">
    <reaction evidence="1">
        <text>ATP + protein L-histidine = ADP + protein N-phospho-L-histidine.</text>
        <dbReference type="EC" id="2.7.13.3"/>
    </reaction>
</comment>
<keyword evidence="5" id="KW-0418">Kinase</keyword>
<dbReference type="EC" id="2.7.13.3" evidence="2"/>
<keyword evidence="4" id="KW-0808">Transferase</keyword>
<dbReference type="PRINTS" id="PR00344">
    <property type="entry name" value="BCTRLSENSOR"/>
</dbReference>
<feature type="domain" description="PAC" evidence="8">
    <location>
        <begin position="323"/>
        <end position="376"/>
    </location>
</feature>
<dbReference type="Pfam" id="PF13426">
    <property type="entry name" value="PAS_9"/>
    <property type="match status" value="2"/>
</dbReference>